<sequence length="411" mass="47022">MSEELGVSDVAIAKRCRKLNIPRPPRGYWAKVEAGRRPKRPPLPPTAEQLFIQEARKPVGKNLALPKDSEDLHPLAAAFLEGVSKSKLSYDKKRVNFRESPLPEADISKEIASRAAKAFHAVLEVLEPRGIHFRKSQSSYDGGHFRKGNDRLYVKFEEELEDVPGGIGRRRSAYGYREPKTVPCGKLTITIKTERYGSSKGKSWVESDSSPLEVILAEVATFICKHYAEAQVRRETEKVERERQRVENEIRLKKHQEEERLRKEEEARQKHAESLLNVASQRREDLVKASEWWQFYNSTIAFVDEVERRWLATQEKQLATEQQDWLVWARETAKGLCPFDSDFPDPSKDGIFDPEDVPFGGPYPPIRQFPNPPSMPEISAPVVVQQGYGASGFQSPPAPKPYPFWLRHLPR</sequence>
<feature type="coiled-coil region" evidence="1">
    <location>
        <begin position="229"/>
        <end position="274"/>
    </location>
</feature>
<name>A0A934RF25_9BACT</name>
<evidence type="ECO:0000256" key="1">
    <source>
        <dbReference type="SAM" id="Coils"/>
    </source>
</evidence>
<keyword evidence="1" id="KW-0175">Coiled coil</keyword>
<dbReference type="EMBL" id="JAENII010000006">
    <property type="protein sequence ID" value="MBK1827361.1"/>
    <property type="molecule type" value="Genomic_DNA"/>
</dbReference>
<keyword evidence="3" id="KW-1185">Reference proteome</keyword>
<reference evidence="2" key="1">
    <citation type="submission" date="2021-01" db="EMBL/GenBank/DDBJ databases">
        <title>Modified the classification status of verrucomicrobia.</title>
        <authorList>
            <person name="Feng X."/>
        </authorList>
    </citation>
    <scope>NUCLEOTIDE SEQUENCE</scope>
    <source>
        <strain evidence="2">KCTC 22201</strain>
    </source>
</reference>
<evidence type="ECO:0000313" key="3">
    <source>
        <dbReference type="Proteomes" id="UP000658278"/>
    </source>
</evidence>
<dbReference type="AlphaFoldDB" id="A0A934RF25"/>
<gene>
    <name evidence="2" type="ORF">JIN81_10030</name>
</gene>
<proteinExistence type="predicted"/>
<dbReference type="Proteomes" id="UP000658278">
    <property type="component" value="Unassembled WGS sequence"/>
</dbReference>
<comment type="caution">
    <text evidence="2">The sequence shown here is derived from an EMBL/GenBank/DDBJ whole genome shotgun (WGS) entry which is preliminary data.</text>
</comment>
<organism evidence="2 3">
    <name type="scientific">Haloferula rosea</name>
    <dbReference type="NCBI Taxonomy" id="490093"/>
    <lineage>
        <taxon>Bacteria</taxon>
        <taxon>Pseudomonadati</taxon>
        <taxon>Verrucomicrobiota</taxon>
        <taxon>Verrucomicrobiia</taxon>
        <taxon>Verrucomicrobiales</taxon>
        <taxon>Verrucomicrobiaceae</taxon>
        <taxon>Haloferula</taxon>
    </lineage>
</organism>
<dbReference type="RefSeq" id="WP_200278809.1">
    <property type="nucleotide sequence ID" value="NZ_JAENII010000006.1"/>
</dbReference>
<evidence type="ECO:0000313" key="2">
    <source>
        <dbReference type="EMBL" id="MBK1827361.1"/>
    </source>
</evidence>
<accession>A0A934RF25</accession>
<protein>
    <submittedName>
        <fullName evidence="2">Uncharacterized protein</fullName>
    </submittedName>
</protein>